<reference evidence="1" key="2">
    <citation type="submission" date="2013-11" db="EMBL/GenBank/DDBJ databases">
        <title>Draft genome sequence of Anaerostipes caccae (DSM 14662).</title>
        <authorList>
            <person name="Sudarsanam P."/>
            <person name="Ley R."/>
            <person name="Guruge J."/>
            <person name="Turnbaugh P.J."/>
            <person name="Mahowald M."/>
            <person name="Liep D."/>
            <person name="Gordon J."/>
        </authorList>
    </citation>
    <scope>NUCLEOTIDE SEQUENCE</scope>
    <source>
        <strain evidence="1">DSM 14662</strain>
    </source>
</reference>
<sequence>MIRNCFFGRPKKKIETLSFTYFTNPVWKIKMILIVKNCIKFRLNYQYIVGGV</sequence>
<dbReference type="STRING" id="411490.ANACAC_02913"/>
<evidence type="ECO:0000313" key="1">
    <source>
        <dbReference type="EMBL" id="EDR96290.1"/>
    </source>
</evidence>
<comment type="caution">
    <text evidence="1">The sequence shown here is derived from an EMBL/GenBank/DDBJ whole genome shotgun (WGS) entry which is preliminary data.</text>
</comment>
<organism evidence="1 2">
    <name type="scientific">Anaerostipes caccae (strain DSM 14662 / CCUG 47493 / JCM 13470 / NCIMB 13811 / L1-92)</name>
    <dbReference type="NCBI Taxonomy" id="411490"/>
    <lineage>
        <taxon>Bacteria</taxon>
        <taxon>Bacillati</taxon>
        <taxon>Bacillota</taxon>
        <taxon>Clostridia</taxon>
        <taxon>Lachnospirales</taxon>
        <taxon>Lachnospiraceae</taxon>
        <taxon>Anaerostipes</taxon>
    </lineage>
</organism>
<protein>
    <submittedName>
        <fullName evidence="1">Uncharacterized protein</fullName>
    </submittedName>
</protein>
<accession>B0MHF1</accession>
<evidence type="ECO:0000313" key="2">
    <source>
        <dbReference type="Proteomes" id="UP000004935"/>
    </source>
</evidence>
<gene>
    <name evidence="1" type="ORF">ANACAC_02913</name>
</gene>
<reference evidence="1" key="1">
    <citation type="submission" date="2007-11" db="EMBL/GenBank/DDBJ databases">
        <authorList>
            <person name="Fulton L."/>
            <person name="Clifton S."/>
            <person name="Fulton B."/>
            <person name="Xu J."/>
            <person name="Minx P."/>
            <person name="Pepin K.H."/>
            <person name="Johnson M."/>
            <person name="Thiruvilangam P."/>
            <person name="Bhonagiri V."/>
            <person name="Nash W.E."/>
            <person name="Mardis E.R."/>
            <person name="Wilson R.K."/>
        </authorList>
    </citation>
    <scope>NUCLEOTIDE SEQUENCE [LARGE SCALE GENOMIC DNA]</scope>
    <source>
        <strain evidence="1">DSM 14662</strain>
    </source>
</reference>
<keyword evidence="2" id="KW-1185">Reference proteome</keyword>
<name>B0MHF1_ANACD</name>
<dbReference type="Proteomes" id="UP000004935">
    <property type="component" value="Unassembled WGS sequence"/>
</dbReference>
<dbReference type="HOGENOM" id="CLU_3076110_0_0_9"/>
<proteinExistence type="predicted"/>
<dbReference type="AlphaFoldDB" id="B0MHF1"/>
<dbReference type="EMBL" id="ABAX03000024">
    <property type="protein sequence ID" value="EDR96290.1"/>
    <property type="molecule type" value="Genomic_DNA"/>
</dbReference>